<feature type="transmembrane region" description="Helical" evidence="2">
    <location>
        <begin position="52"/>
        <end position="71"/>
    </location>
</feature>
<name>K5XR29_AGABU</name>
<dbReference type="InParanoid" id="K5XR29"/>
<dbReference type="InterPro" id="IPR056146">
    <property type="entry name" value="DUF7729"/>
</dbReference>
<feature type="compositionally biased region" description="Pro residues" evidence="1">
    <location>
        <begin position="1"/>
        <end position="11"/>
    </location>
</feature>
<dbReference type="AlphaFoldDB" id="K5XR29"/>
<evidence type="ECO:0000313" key="4">
    <source>
        <dbReference type="EMBL" id="EKM77305.1"/>
    </source>
</evidence>
<dbReference type="EMBL" id="JH971396">
    <property type="protein sequence ID" value="EKM77305.1"/>
    <property type="molecule type" value="Genomic_DNA"/>
</dbReference>
<dbReference type="Pfam" id="PF24855">
    <property type="entry name" value="DUF7729"/>
    <property type="match status" value="1"/>
</dbReference>
<accession>K5XR29</accession>
<evidence type="ECO:0000259" key="3">
    <source>
        <dbReference type="Pfam" id="PF24855"/>
    </source>
</evidence>
<gene>
    <name evidence="4" type="ORF">AGABI1DRAFT_77278</name>
</gene>
<keyword evidence="5" id="KW-1185">Reference proteome</keyword>
<proteinExistence type="predicted"/>
<feature type="region of interest" description="Disordered" evidence="1">
    <location>
        <begin position="1"/>
        <end position="40"/>
    </location>
</feature>
<reference evidence="5" key="1">
    <citation type="journal article" date="2012" name="Proc. Natl. Acad. Sci. U.S.A.">
        <title>Genome sequence of the button mushroom Agaricus bisporus reveals mechanisms governing adaptation to a humic-rich ecological niche.</title>
        <authorList>
            <person name="Morin E."/>
            <person name="Kohler A."/>
            <person name="Baker A.R."/>
            <person name="Foulongne-Oriol M."/>
            <person name="Lombard V."/>
            <person name="Nagy L.G."/>
            <person name="Ohm R.A."/>
            <person name="Patyshakuliyeva A."/>
            <person name="Brun A."/>
            <person name="Aerts A.L."/>
            <person name="Bailey A.M."/>
            <person name="Billette C."/>
            <person name="Coutinho P.M."/>
            <person name="Deakin G."/>
            <person name="Doddapaneni H."/>
            <person name="Floudas D."/>
            <person name="Grimwood J."/>
            <person name="Hilden K."/>
            <person name="Kuees U."/>
            <person name="LaButti K.M."/>
            <person name="Lapidus A."/>
            <person name="Lindquist E.A."/>
            <person name="Lucas S.M."/>
            <person name="Murat C."/>
            <person name="Riley R.W."/>
            <person name="Salamov A.A."/>
            <person name="Schmutz J."/>
            <person name="Subramanian V."/>
            <person name="Woesten H.A.B."/>
            <person name="Xu J."/>
            <person name="Eastwood D.C."/>
            <person name="Foster G.D."/>
            <person name="Sonnenberg A.S."/>
            <person name="Cullen D."/>
            <person name="de Vries R.P."/>
            <person name="Lundell T."/>
            <person name="Hibbett D.S."/>
            <person name="Henrissat B."/>
            <person name="Burton K.S."/>
            <person name="Kerrigan R.W."/>
            <person name="Challen M.P."/>
            <person name="Grigoriev I.V."/>
            <person name="Martin F."/>
        </authorList>
    </citation>
    <scope>NUCLEOTIDE SEQUENCE [LARGE SCALE GENOMIC DNA]</scope>
    <source>
        <strain evidence="5">JB137-S8 / ATCC MYA-4627 / FGSC 10392</strain>
    </source>
</reference>
<dbReference type="KEGG" id="abp:AGABI1DRAFT77278"/>
<dbReference type="RefSeq" id="XP_007331939.1">
    <property type="nucleotide sequence ID" value="XM_007331877.1"/>
</dbReference>
<dbReference type="Proteomes" id="UP000008493">
    <property type="component" value="Unassembled WGS sequence"/>
</dbReference>
<dbReference type="eggNOG" id="ENOG502S3AD">
    <property type="taxonomic scope" value="Eukaryota"/>
</dbReference>
<sequence>MFTPPPSPRPTGPKQAESSGTCTSSATLAPPPVSFAMSSHDRKRRAGRQFRWAVLIVPLVLIIITLSSRYVTHPAAFDIFSSPSSEDWSQLLENGKGWHLHKRHPFPGFEDDNNVPLSSIVAPPLPTSAVPSGSAAPDPSPALTTAQAIPTVPSAPPTLPTPFPQAYDQHFTLNFTSPSCLTFFKNMTNSPAFRKCRPFSLLSQSSSAFIDAQSNYTLMNTLLWGTCNIDLGVNQCRANMGWLAESLQQECEMDLNDRNDLALDALTAMNAYQLMYDAACMSNPSTNTYCYIEALVKTGSPDLYLYQLPFGPSLPSNVTGLTCSPCSKSVLNLYSSALNNETTADNMKGLQQTYDRAVGKVNQVCGNDFAVIVDGAVSTASLSYGLLSVSAVVLAIWTLII</sequence>
<keyword evidence="2" id="KW-0812">Transmembrane</keyword>
<protein>
    <recommendedName>
        <fullName evidence="3">DUF7729 domain-containing protein</fullName>
    </recommendedName>
</protein>
<organism evidence="4 5">
    <name type="scientific">Agaricus bisporus var. burnettii (strain JB137-S8 / ATCC MYA-4627 / FGSC 10392)</name>
    <name type="common">White button mushroom</name>
    <dbReference type="NCBI Taxonomy" id="597362"/>
    <lineage>
        <taxon>Eukaryota</taxon>
        <taxon>Fungi</taxon>
        <taxon>Dikarya</taxon>
        <taxon>Basidiomycota</taxon>
        <taxon>Agaricomycotina</taxon>
        <taxon>Agaricomycetes</taxon>
        <taxon>Agaricomycetidae</taxon>
        <taxon>Agaricales</taxon>
        <taxon>Agaricineae</taxon>
        <taxon>Agaricaceae</taxon>
        <taxon>Agaricus</taxon>
    </lineage>
</organism>
<evidence type="ECO:0000313" key="5">
    <source>
        <dbReference type="Proteomes" id="UP000008493"/>
    </source>
</evidence>
<dbReference type="HOGENOM" id="CLU_042319_4_1_1"/>
<dbReference type="OMA" id="YCYVEAA"/>
<dbReference type="PANTHER" id="PTHR39460:SF1">
    <property type="entry name" value="C6 TRANSCRIPTION FACTOR"/>
    <property type="match status" value="1"/>
</dbReference>
<dbReference type="OrthoDB" id="2564812at2759"/>
<feature type="compositionally biased region" description="Polar residues" evidence="1">
    <location>
        <begin position="16"/>
        <end position="27"/>
    </location>
</feature>
<evidence type="ECO:0000256" key="2">
    <source>
        <dbReference type="SAM" id="Phobius"/>
    </source>
</evidence>
<feature type="domain" description="DUF7729" evidence="3">
    <location>
        <begin position="162"/>
        <end position="370"/>
    </location>
</feature>
<dbReference type="PANTHER" id="PTHR39460">
    <property type="entry name" value="EXPRESSED PROTEIN"/>
    <property type="match status" value="1"/>
</dbReference>
<keyword evidence="2" id="KW-1133">Transmembrane helix</keyword>
<dbReference type="GeneID" id="18831405"/>
<keyword evidence="2" id="KW-0472">Membrane</keyword>
<evidence type="ECO:0000256" key="1">
    <source>
        <dbReference type="SAM" id="MobiDB-lite"/>
    </source>
</evidence>